<comment type="caution">
    <text evidence="3">The sequence shown here is derived from an EMBL/GenBank/DDBJ whole genome shotgun (WGS) entry which is preliminary data.</text>
</comment>
<evidence type="ECO:0000259" key="2">
    <source>
        <dbReference type="Pfam" id="PF13127"/>
    </source>
</evidence>
<dbReference type="AlphaFoldDB" id="A0A084U918"/>
<protein>
    <recommendedName>
        <fullName evidence="2">DUF3955 domain-containing protein</fullName>
    </recommendedName>
</protein>
<feature type="domain" description="DUF3955" evidence="2">
    <location>
        <begin position="29"/>
        <end position="78"/>
    </location>
</feature>
<dbReference type="RefSeq" id="WP_081871067.1">
    <property type="nucleotide sequence ID" value="NZ_JMQM01000001.1"/>
</dbReference>
<keyword evidence="4" id="KW-1185">Reference proteome</keyword>
<evidence type="ECO:0000313" key="4">
    <source>
        <dbReference type="Proteomes" id="UP000053675"/>
    </source>
</evidence>
<keyword evidence="1" id="KW-0812">Transmembrane</keyword>
<reference evidence="3 4" key="1">
    <citation type="submission" date="2014-05" db="EMBL/GenBank/DDBJ databases">
        <title>Draft Genome Sequence of Nitratireductor basaltis Strain UMTGB225, A Marine Bacterium Isolated from Green Barrel Tunicate.</title>
        <authorList>
            <person name="Gan H.Y."/>
        </authorList>
    </citation>
    <scope>NUCLEOTIDE SEQUENCE [LARGE SCALE GENOMIC DNA]</scope>
    <source>
        <strain evidence="3 4">UMTGB225</strain>
    </source>
</reference>
<proteinExistence type="predicted"/>
<keyword evidence="1" id="KW-0472">Membrane</keyword>
<dbReference type="PATRIC" id="fig|472175.3.peg.485"/>
<dbReference type="Pfam" id="PF13127">
    <property type="entry name" value="DUF3955"/>
    <property type="match status" value="1"/>
</dbReference>
<sequence>MRRGSGSNSVLHQNWLEAHFAMKILIFNAIFFLVLGIVFLIAVMLIGSEIDSDNVLREPILLMELTVLSFIAAVFWAFLAVATRLVRYVRGSHH</sequence>
<dbReference type="InterPro" id="IPR025016">
    <property type="entry name" value="DUF3955"/>
</dbReference>
<accession>A0A084U918</accession>
<gene>
    <name evidence="3" type="ORF">EL18_00470</name>
</gene>
<name>A0A084U918_9HYPH</name>
<feature type="transmembrane region" description="Helical" evidence="1">
    <location>
        <begin position="67"/>
        <end position="86"/>
    </location>
</feature>
<evidence type="ECO:0000256" key="1">
    <source>
        <dbReference type="SAM" id="Phobius"/>
    </source>
</evidence>
<organism evidence="3 4">
    <name type="scientific">Nitratireductor basaltis</name>
    <dbReference type="NCBI Taxonomy" id="472175"/>
    <lineage>
        <taxon>Bacteria</taxon>
        <taxon>Pseudomonadati</taxon>
        <taxon>Pseudomonadota</taxon>
        <taxon>Alphaproteobacteria</taxon>
        <taxon>Hyphomicrobiales</taxon>
        <taxon>Phyllobacteriaceae</taxon>
        <taxon>Nitratireductor</taxon>
    </lineage>
</organism>
<evidence type="ECO:0000313" key="3">
    <source>
        <dbReference type="EMBL" id="KFB09454.1"/>
    </source>
</evidence>
<dbReference type="Proteomes" id="UP000053675">
    <property type="component" value="Unassembled WGS sequence"/>
</dbReference>
<dbReference type="EMBL" id="JMQM01000001">
    <property type="protein sequence ID" value="KFB09454.1"/>
    <property type="molecule type" value="Genomic_DNA"/>
</dbReference>
<feature type="transmembrane region" description="Helical" evidence="1">
    <location>
        <begin position="20"/>
        <end position="47"/>
    </location>
</feature>
<keyword evidence="1" id="KW-1133">Transmembrane helix</keyword>